<feature type="compositionally biased region" description="Polar residues" evidence="1">
    <location>
        <begin position="152"/>
        <end position="165"/>
    </location>
</feature>
<feature type="compositionally biased region" description="Low complexity" evidence="1">
    <location>
        <begin position="520"/>
        <end position="531"/>
    </location>
</feature>
<dbReference type="EMBL" id="JAZGSY010000049">
    <property type="protein sequence ID" value="KAL1842248.1"/>
    <property type="molecule type" value="Genomic_DNA"/>
</dbReference>
<evidence type="ECO:0000256" key="1">
    <source>
        <dbReference type="SAM" id="MobiDB-lite"/>
    </source>
</evidence>
<name>A0ABR3VKN1_HUMIN</name>
<dbReference type="Proteomes" id="UP001583172">
    <property type="component" value="Unassembled WGS sequence"/>
</dbReference>
<feature type="compositionally biased region" description="Low complexity" evidence="1">
    <location>
        <begin position="281"/>
        <end position="291"/>
    </location>
</feature>
<accession>A0ABR3VKN1</accession>
<keyword evidence="2" id="KW-0472">Membrane</keyword>
<feature type="compositionally biased region" description="Polar residues" evidence="1">
    <location>
        <begin position="175"/>
        <end position="185"/>
    </location>
</feature>
<keyword evidence="2" id="KW-0812">Transmembrane</keyword>
<feature type="compositionally biased region" description="Polar residues" evidence="1">
    <location>
        <begin position="506"/>
        <end position="519"/>
    </location>
</feature>
<gene>
    <name evidence="4" type="ORF">VTJ49DRAFT_5726</name>
</gene>
<keyword evidence="2" id="KW-1133">Transmembrane helix</keyword>
<evidence type="ECO:0000313" key="5">
    <source>
        <dbReference type="Proteomes" id="UP001583172"/>
    </source>
</evidence>
<comment type="caution">
    <text evidence="4">The sequence shown here is derived from an EMBL/GenBank/DDBJ whole genome shotgun (WGS) entry which is preliminary data.</text>
</comment>
<organism evidence="4 5">
    <name type="scientific">Humicola insolens</name>
    <name type="common">Soft-rot fungus</name>
    <dbReference type="NCBI Taxonomy" id="85995"/>
    <lineage>
        <taxon>Eukaryota</taxon>
        <taxon>Fungi</taxon>
        <taxon>Dikarya</taxon>
        <taxon>Ascomycota</taxon>
        <taxon>Pezizomycotina</taxon>
        <taxon>Sordariomycetes</taxon>
        <taxon>Sordariomycetidae</taxon>
        <taxon>Sordariales</taxon>
        <taxon>Chaetomiaceae</taxon>
        <taxon>Mycothermus</taxon>
    </lineage>
</organism>
<evidence type="ECO:0000256" key="2">
    <source>
        <dbReference type="SAM" id="Phobius"/>
    </source>
</evidence>
<keyword evidence="5" id="KW-1185">Reference proteome</keyword>
<feature type="chain" id="PRO_5047525597" evidence="3">
    <location>
        <begin position="29"/>
        <end position="651"/>
    </location>
</feature>
<reference evidence="4 5" key="1">
    <citation type="journal article" date="2024" name="Commun. Biol.">
        <title>Comparative genomic analysis of thermophilic fungi reveals convergent evolutionary adaptations and gene losses.</title>
        <authorList>
            <person name="Steindorff A.S."/>
            <person name="Aguilar-Pontes M.V."/>
            <person name="Robinson A.J."/>
            <person name="Andreopoulos B."/>
            <person name="LaButti K."/>
            <person name="Kuo A."/>
            <person name="Mondo S."/>
            <person name="Riley R."/>
            <person name="Otillar R."/>
            <person name="Haridas S."/>
            <person name="Lipzen A."/>
            <person name="Grimwood J."/>
            <person name="Schmutz J."/>
            <person name="Clum A."/>
            <person name="Reid I.D."/>
            <person name="Moisan M.C."/>
            <person name="Butler G."/>
            <person name="Nguyen T.T.M."/>
            <person name="Dewar K."/>
            <person name="Conant G."/>
            <person name="Drula E."/>
            <person name="Henrissat B."/>
            <person name="Hansel C."/>
            <person name="Singer S."/>
            <person name="Hutchinson M.I."/>
            <person name="de Vries R.P."/>
            <person name="Natvig D.O."/>
            <person name="Powell A.J."/>
            <person name="Tsang A."/>
            <person name="Grigoriev I.V."/>
        </authorList>
    </citation>
    <scope>NUCLEOTIDE SEQUENCE [LARGE SCALE GENOMIC DNA]</scope>
    <source>
        <strain evidence="4 5">CBS 620.91</strain>
    </source>
</reference>
<feature type="region of interest" description="Disordered" evidence="1">
    <location>
        <begin position="627"/>
        <end position="651"/>
    </location>
</feature>
<feature type="transmembrane region" description="Helical" evidence="2">
    <location>
        <begin position="72"/>
        <end position="93"/>
    </location>
</feature>
<feature type="compositionally biased region" description="Polar residues" evidence="1">
    <location>
        <begin position="243"/>
        <end position="256"/>
    </location>
</feature>
<protein>
    <submittedName>
        <fullName evidence="4">Uncharacterized protein</fullName>
    </submittedName>
</protein>
<evidence type="ECO:0000256" key="3">
    <source>
        <dbReference type="SAM" id="SignalP"/>
    </source>
</evidence>
<feature type="region of interest" description="Disordered" evidence="1">
    <location>
        <begin position="148"/>
        <end position="185"/>
    </location>
</feature>
<evidence type="ECO:0000313" key="4">
    <source>
        <dbReference type="EMBL" id="KAL1842248.1"/>
    </source>
</evidence>
<feature type="compositionally biased region" description="Basic and acidic residues" evidence="1">
    <location>
        <begin position="396"/>
        <end position="421"/>
    </location>
</feature>
<proteinExistence type="predicted"/>
<feature type="region of interest" description="Disordered" evidence="1">
    <location>
        <begin position="238"/>
        <end position="565"/>
    </location>
</feature>
<feature type="signal peptide" evidence="3">
    <location>
        <begin position="1"/>
        <end position="28"/>
    </location>
</feature>
<keyword evidence="3" id="KW-0732">Signal</keyword>
<sequence>MRTGVSSYNSVFLVLFSAASPWPSLCIAAPWTGFLPRRSPVLDSNSPIPSAEEGPRLSASATRDSSILPAQIGGIAGAYAFSLVIVALVLLALSKKRREHLRNRDKPPEEEHVYFGFNPFPQPFLLQSEEEYQRQLQEFQKLTLQIPPTPSGARNFSYPSATPLSPTRAGAPLSPTKSQRSILAGPSPTSTILAAGIDLSVDQTVVHRDKAMAQQQLEEMYKYVMEAEQAKLEGREYQPPITSPSLRSVNQTQSPVKSALKKEKHKPSSLNLNRTDDRPQSRSSSMFSFLKSPKKNKATAMNISSPIMTPMSGTFPRGGHPQDQELSAMTPRHYYAPPAPPPVPGSTTDLPFRRAPSGPSASNQHLPTPDISPVSTQSIDSRIDAAIGNPPPNRAARREQRERERERESFDDRPRYSHSREVSSATPSPTGDAHEPYSAVSERSTSHLVSSGVGLPSSPRPSVTRFPSVSVDSLPASPRPHQASFRFPEVDPNALPGMSSSSSSSNGHAGNASTNDLPGNQNQTNNASTTSLRRPSTNAPSAVREGGVLPFRAFEPPTSPSGTSFATTTVKQTVFTRGPMSPGGPMTGGLPTGGLRSPWTGAPVPYTPYQPFSPVVPITPTVVTKADRKRMKRMEPKTPTVEMVKSEEEVW</sequence>